<evidence type="ECO:0000313" key="3">
    <source>
        <dbReference type="Proteomes" id="UP000231469"/>
    </source>
</evidence>
<reference evidence="3" key="1">
    <citation type="submission" date="2017-09" db="EMBL/GenBank/DDBJ databases">
        <title>Depth-based differentiation of microbial function through sediment-hosted aquifers and enrichment of novel symbionts in the deep terrestrial subsurface.</title>
        <authorList>
            <person name="Probst A.J."/>
            <person name="Ladd B."/>
            <person name="Jarett J.K."/>
            <person name="Geller-Mcgrath D.E."/>
            <person name="Sieber C.M.K."/>
            <person name="Emerson J.B."/>
            <person name="Anantharaman K."/>
            <person name="Thomas B.C."/>
            <person name="Malmstrom R."/>
            <person name="Stieglmeier M."/>
            <person name="Klingl A."/>
            <person name="Woyke T."/>
            <person name="Ryan C.M."/>
            <person name="Banfield J.F."/>
        </authorList>
    </citation>
    <scope>NUCLEOTIDE SEQUENCE [LARGE SCALE GENOMIC DNA]</scope>
</reference>
<dbReference type="EMBL" id="PFPS01000030">
    <property type="protein sequence ID" value="PJA02450.1"/>
    <property type="molecule type" value="Genomic_DNA"/>
</dbReference>
<sequence>MSNNNFKIAKDIVASYEARIKVVQATVEDTKRLLEEFREKRERMSQELKEALAKHESLRKKDFDKMMEDILITQKQREENVKVMLADFQGQEMAVVSNFREMLKKGEKLRLKDFKKTLAKIREEQEIRQKEVPYLIGEELTKMQSEVKEMLENFKKEREKVATEWKSMVAVMAKKRKGR</sequence>
<protein>
    <submittedName>
        <fullName evidence="2">Uncharacterized protein</fullName>
    </submittedName>
</protein>
<proteinExistence type="predicted"/>
<organism evidence="2 3">
    <name type="scientific">bacterium (Candidatus Gribaldobacteria) CG_4_10_14_0_2_um_filter_36_18</name>
    <dbReference type="NCBI Taxonomy" id="2014264"/>
    <lineage>
        <taxon>Bacteria</taxon>
        <taxon>Candidatus Gribaldobacteria</taxon>
    </lineage>
</organism>
<dbReference type="AlphaFoldDB" id="A0A2M7VKS8"/>
<name>A0A2M7VKS8_9BACT</name>
<gene>
    <name evidence="2" type="ORF">COX73_00705</name>
</gene>
<evidence type="ECO:0000313" key="2">
    <source>
        <dbReference type="EMBL" id="PJA02450.1"/>
    </source>
</evidence>
<evidence type="ECO:0000256" key="1">
    <source>
        <dbReference type="SAM" id="Coils"/>
    </source>
</evidence>
<dbReference type="Proteomes" id="UP000231469">
    <property type="component" value="Unassembled WGS sequence"/>
</dbReference>
<feature type="coiled-coil region" evidence="1">
    <location>
        <begin position="104"/>
        <end position="160"/>
    </location>
</feature>
<keyword evidence="1" id="KW-0175">Coiled coil</keyword>
<feature type="coiled-coil region" evidence="1">
    <location>
        <begin position="20"/>
        <end position="61"/>
    </location>
</feature>
<accession>A0A2M7VKS8</accession>
<comment type="caution">
    <text evidence="2">The sequence shown here is derived from an EMBL/GenBank/DDBJ whole genome shotgun (WGS) entry which is preliminary data.</text>
</comment>